<evidence type="ECO:0000256" key="6">
    <source>
        <dbReference type="ARBA" id="ARBA00022989"/>
    </source>
</evidence>
<dbReference type="EMBL" id="HBIZ01062832">
    <property type="protein sequence ID" value="CAE0786201.1"/>
    <property type="molecule type" value="Transcribed_RNA"/>
</dbReference>
<gene>
    <name evidence="13" type="ORF">PCAR00345_LOCUS38909</name>
</gene>
<comment type="subcellular location">
    <subcellularLocation>
        <location evidence="1">Cell projection</location>
        <location evidence="1">Cilium membrane</location>
        <topology evidence="1">Multi-pass membrane protein</topology>
    </subcellularLocation>
</comment>
<accession>A0A7S4C3X8</accession>
<keyword evidence="9" id="KW-0325">Glycoprotein</keyword>
<keyword evidence="4" id="KW-1003">Cell membrane</keyword>
<evidence type="ECO:0000256" key="3">
    <source>
        <dbReference type="ARBA" id="ARBA00015087"/>
    </source>
</evidence>
<evidence type="ECO:0000256" key="5">
    <source>
        <dbReference type="ARBA" id="ARBA00022692"/>
    </source>
</evidence>
<reference evidence="13" key="1">
    <citation type="submission" date="2021-01" db="EMBL/GenBank/DDBJ databases">
        <authorList>
            <person name="Corre E."/>
            <person name="Pelletier E."/>
            <person name="Niang G."/>
            <person name="Scheremetjew M."/>
            <person name="Finn R."/>
            <person name="Kale V."/>
            <person name="Holt S."/>
            <person name="Cochrane G."/>
            <person name="Meng A."/>
            <person name="Brown T."/>
            <person name="Cohen L."/>
        </authorList>
    </citation>
    <scope>NUCLEOTIDE SEQUENCE</scope>
    <source>
        <strain evidence="13">CCMP645</strain>
    </source>
</reference>
<protein>
    <recommendedName>
        <fullName evidence="3">Transmembrane protein 231</fullName>
    </recommendedName>
</protein>
<comment type="function">
    <text evidence="11">Transmembrane component of the tectonic-like complex, a complex localized at the transition zone of primary cilia and acting as a barrier that prevents diffusion of transmembrane proteins between the cilia and plasma membranes. Required for ciliogenesis and sonic hedgehog/SHH signaling.</text>
</comment>
<dbReference type="AlphaFoldDB" id="A0A7S4C3X8"/>
<dbReference type="PANTHER" id="PTHR14605">
    <property type="entry name" value="CHST5 PROTEIN"/>
    <property type="match status" value="1"/>
</dbReference>
<evidence type="ECO:0000256" key="4">
    <source>
        <dbReference type="ARBA" id="ARBA00022475"/>
    </source>
</evidence>
<keyword evidence="10" id="KW-0966">Cell projection</keyword>
<dbReference type="GO" id="GO:0060271">
    <property type="term" value="P:cilium assembly"/>
    <property type="evidence" value="ECO:0007669"/>
    <property type="project" value="TreeGrafter"/>
</dbReference>
<feature type="transmembrane region" description="Helical" evidence="12">
    <location>
        <begin position="278"/>
        <end position="302"/>
    </location>
</feature>
<evidence type="ECO:0000256" key="7">
    <source>
        <dbReference type="ARBA" id="ARBA00023069"/>
    </source>
</evidence>
<comment type="similarity">
    <text evidence="2">Belongs to the TMEM231 family.</text>
</comment>
<dbReference type="PANTHER" id="PTHR14605:SF1">
    <property type="entry name" value="TRANSMEMBRANE PROTEIN 231"/>
    <property type="match status" value="1"/>
</dbReference>
<dbReference type="InterPro" id="IPR019306">
    <property type="entry name" value="TMEM231"/>
</dbReference>
<dbReference type="GO" id="GO:0035869">
    <property type="term" value="C:ciliary transition zone"/>
    <property type="evidence" value="ECO:0007669"/>
    <property type="project" value="TreeGrafter"/>
</dbReference>
<sequence length="315" mass="35077">MRLYQRPISVTFHANCCSAATVISALLLVATLILPYLLAYVMGGFWRTDAYALERPRVRFRHEALVEGYLVSGGTGQSFAWSTSTTLNAAAGSLFRSCELRAWSEDDDRDGRPEMLQFALQVPLDTSVGERLYSISVLFGVEFVADDDKHAKLELNGTLHANYASAAPGSFWRQRSELRLSTQNPVPARTRSPPEPCDRPFWMLQSPVQDDGHAATIGSTLDRYYQCNDTVRLDTFPAVWTPGAPETFEAQLSVSVPRMRVYYTPTSAEAAKFAWSQYLAFFIPLSALVGLLHAATIEYSVVATRAHHPLKRHAH</sequence>
<keyword evidence="7" id="KW-0969">Cilium</keyword>
<dbReference type="GO" id="GO:0032880">
    <property type="term" value="P:regulation of protein localization"/>
    <property type="evidence" value="ECO:0007669"/>
    <property type="project" value="TreeGrafter"/>
</dbReference>
<dbReference type="Pfam" id="PF10149">
    <property type="entry name" value="TM231"/>
    <property type="match status" value="1"/>
</dbReference>
<feature type="transmembrane region" description="Helical" evidence="12">
    <location>
        <begin position="12"/>
        <end position="38"/>
    </location>
</feature>
<evidence type="ECO:0000256" key="9">
    <source>
        <dbReference type="ARBA" id="ARBA00023180"/>
    </source>
</evidence>
<evidence type="ECO:0000256" key="2">
    <source>
        <dbReference type="ARBA" id="ARBA00009082"/>
    </source>
</evidence>
<evidence type="ECO:0000256" key="1">
    <source>
        <dbReference type="ARBA" id="ARBA00004272"/>
    </source>
</evidence>
<keyword evidence="6 12" id="KW-1133">Transmembrane helix</keyword>
<evidence type="ECO:0000256" key="12">
    <source>
        <dbReference type="SAM" id="Phobius"/>
    </source>
</evidence>
<organism evidence="13">
    <name type="scientific">Chrysotila carterae</name>
    <name type="common">Marine alga</name>
    <name type="synonym">Syracosphaera carterae</name>
    <dbReference type="NCBI Taxonomy" id="13221"/>
    <lineage>
        <taxon>Eukaryota</taxon>
        <taxon>Haptista</taxon>
        <taxon>Haptophyta</taxon>
        <taxon>Prymnesiophyceae</taxon>
        <taxon>Isochrysidales</taxon>
        <taxon>Isochrysidaceae</taxon>
        <taxon>Chrysotila</taxon>
    </lineage>
</organism>
<evidence type="ECO:0000313" key="13">
    <source>
        <dbReference type="EMBL" id="CAE0786201.1"/>
    </source>
</evidence>
<proteinExistence type="inferred from homology"/>
<keyword evidence="5 12" id="KW-0812">Transmembrane</keyword>
<evidence type="ECO:0000256" key="11">
    <source>
        <dbReference type="ARBA" id="ARBA00024803"/>
    </source>
</evidence>
<name>A0A7S4C3X8_CHRCT</name>
<dbReference type="GO" id="GO:0060170">
    <property type="term" value="C:ciliary membrane"/>
    <property type="evidence" value="ECO:0007669"/>
    <property type="project" value="UniProtKB-SubCell"/>
</dbReference>
<evidence type="ECO:0000256" key="10">
    <source>
        <dbReference type="ARBA" id="ARBA00023273"/>
    </source>
</evidence>
<keyword evidence="8 12" id="KW-0472">Membrane</keyword>
<evidence type="ECO:0000256" key="8">
    <source>
        <dbReference type="ARBA" id="ARBA00023136"/>
    </source>
</evidence>